<sequence>MQSRLFAPGRLLMAEVVSVYRDRAILAFGGGVRLEVALRAPLREGERVRVRVEPRSPGRGLVLRLVTGEERLDRLL</sequence>
<accession>A0ABS4JNE9</accession>
<evidence type="ECO:0000313" key="2">
    <source>
        <dbReference type="Proteomes" id="UP001519289"/>
    </source>
</evidence>
<evidence type="ECO:0008006" key="3">
    <source>
        <dbReference type="Google" id="ProtNLM"/>
    </source>
</evidence>
<reference evidence="1 2" key="1">
    <citation type="submission" date="2021-03" db="EMBL/GenBank/DDBJ databases">
        <title>Genomic Encyclopedia of Type Strains, Phase IV (KMG-IV): sequencing the most valuable type-strain genomes for metagenomic binning, comparative biology and taxonomic classification.</title>
        <authorList>
            <person name="Goeker M."/>
        </authorList>
    </citation>
    <scope>NUCLEOTIDE SEQUENCE [LARGE SCALE GENOMIC DNA]</scope>
    <source>
        <strain evidence="1 2">DSM 27138</strain>
    </source>
</reference>
<name>A0ABS4JNE9_9FIRM</name>
<dbReference type="Proteomes" id="UP001519289">
    <property type="component" value="Unassembled WGS sequence"/>
</dbReference>
<keyword evidence="2" id="KW-1185">Reference proteome</keyword>
<dbReference type="EMBL" id="JAGGLG010000002">
    <property type="protein sequence ID" value="MBP2017060.1"/>
    <property type="molecule type" value="Genomic_DNA"/>
</dbReference>
<organism evidence="1 2">
    <name type="scientific">Symbiobacterium terraclitae</name>
    <dbReference type="NCBI Taxonomy" id="557451"/>
    <lineage>
        <taxon>Bacteria</taxon>
        <taxon>Bacillati</taxon>
        <taxon>Bacillota</taxon>
        <taxon>Clostridia</taxon>
        <taxon>Eubacteriales</taxon>
        <taxon>Symbiobacteriaceae</taxon>
        <taxon>Symbiobacterium</taxon>
    </lineage>
</organism>
<proteinExistence type="predicted"/>
<comment type="caution">
    <text evidence="1">The sequence shown here is derived from an EMBL/GenBank/DDBJ whole genome shotgun (WGS) entry which is preliminary data.</text>
</comment>
<dbReference type="RefSeq" id="WP_209465210.1">
    <property type="nucleotide sequence ID" value="NZ_JAGGLG010000002.1"/>
</dbReference>
<protein>
    <recommendedName>
        <fullName evidence="3">S1 motif domain-containing protein</fullName>
    </recommendedName>
</protein>
<evidence type="ECO:0000313" key="1">
    <source>
        <dbReference type="EMBL" id="MBP2017060.1"/>
    </source>
</evidence>
<gene>
    <name evidence="1" type="ORF">J2Z79_000434</name>
</gene>